<evidence type="ECO:0000313" key="4">
    <source>
        <dbReference type="Proteomes" id="UP001175000"/>
    </source>
</evidence>
<gene>
    <name evidence="3" type="ORF">B0T14DRAFT_325595</name>
</gene>
<proteinExistence type="predicted"/>
<evidence type="ECO:0000256" key="1">
    <source>
        <dbReference type="SAM" id="SignalP"/>
    </source>
</evidence>
<feature type="domain" description="Peptidoglycan binding-like" evidence="2">
    <location>
        <begin position="54"/>
        <end position="113"/>
    </location>
</feature>
<evidence type="ECO:0000313" key="3">
    <source>
        <dbReference type="EMBL" id="KAK0611307.1"/>
    </source>
</evidence>
<protein>
    <recommendedName>
        <fullName evidence="2">Peptidoglycan binding-like domain-containing protein</fullName>
    </recommendedName>
</protein>
<dbReference type="InterPro" id="IPR036366">
    <property type="entry name" value="PGBDSf"/>
</dbReference>
<feature type="signal peptide" evidence="1">
    <location>
        <begin position="1"/>
        <end position="18"/>
    </location>
</feature>
<dbReference type="AlphaFoldDB" id="A0AA39WA74"/>
<dbReference type="SUPFAM" id="SSF47090">
    <property type="entry name" value="PGBD-like"/>
    <property type="match status" value="1"/>
</dbReference>
<organism evidence="3 4">
    <name type="scientific">Immersiella caudata</name>
    <dbReference type="NCBI Taxonomy" id="314043"/>
    <lineage>
        <taxon>Eukaryota</taxon>
        <taxon>Fungi</taxon>
        <taxon>Dikarya</taxon>
        <taxon>Ascomycota</taxon>
        <taxon>Pezizomycotina</taxon>
        <taxon>Sordariomycetes</taxon>
        <taxon>Sordariomycetidae</taxon>
        <taxon>Sordariales</taxon>
        <taxon>Lasiosphaeriaceae</taxon>
        <taxon>Immersiella</taxon>
    </lineage>
</organism>
<reference evidence="3" key="1">
    <citation type="submission" date="2023-06" db="EMBL/GenBank/DDBJ databases">
        <title>Genome-scale phylogeny and comparative genomics of the fungal order Sordariales.</title>
        <authorList>
            <consortium name="Lawrence Berkeley National Laboratory"/>
            <person name="Hensen N."/>
            <person name="Bonometti L."/>
            <person name="Westerberg I."/>
            <person name="Brannstrom I.O."/>
            <person name="Guillou S."/>
            <person name="Cros-Aarteil S."/>
            <person name="Calhoun S."/>
            <person name="Haridas S."/>
            <person name="Kuo A."/>
            <person name="Mondo S."/>
            <person name="Pangilinan J."/>
            <person name="Riley R."/>
            <person name="Labutti K."/>
            <person name="Andreopoulos B."/>
            <person name="Lipzen A."/>
            <person name="Chen C."/>
            <person name="Yanf M."/>
            <person name="Daum C."/>
            <person name="Ng V."/>
            <person name="Clum A."/>
            <person name="Steindorff A."/>
            <person name="Ohm R."/>
            <person name="Martin F."/>
            <person name="Silar P."/>
            <person name="Natvig D."/>
            <person name="Lalanne C."/>
            <person name="Gautier V."/>
            <person name="Ament-Velasquez S.L."/>
            <person name="Kruys A."/>
            <person name="Hutchinson M.I."/>
            <person name="Powell A.J."/>
            <person name="Barry K."/>
            <person name="Miller A.N."/>
            <person name="Grigoriev I.V."/>
            <person name="Debuchy R."/>
            <person name="Gladieux P."/>
            <person name="Thoren M.H."/>
            <person name="Johannesson H."/>
        </authorList>
    </citation>
    <scope>NUCLEOTIDE SEQUENCE</scope>
    <source>
        <strain evidence="3">CBS 606.72</strain>
    </source>
</reference>
<dbReference type="Proteomes" id="UP001175000">
    <property type="component" value="Unassembled WGS sequence"/>
</dbReference>
<accession>A0AA39WA74</accession>
<evidence type="ECO:0000259" key="2">
    <source>
        <dbReference type="Pfam" id="PF01471"/>
    </source>
</evidence>
<keyword evidence="1" id="KW-0732">Signal</keyword>
<dbReference type="Gene3D" id="1.10.101.10">
    <property type="entry name" value="PGBD-like superfamily/PGBD"/>
    <property type="match status" value="1"/>
</dbReference>
<dbReference type="EMBL" id="JAULSU010000007">
    <property type="protein sequence ID" value="KAK0611307.1"/>
    <property type="molecule type" value="Genomic_DNA"/>
</dbReference>
<comment type="caution">
    <text evidence="3">The sequence shown here is derived from an EMBL/GenBank/DDBJ whole genome shotgun (WGS) entry which is preliminary data.</text>
</comment>
<keyword evidence="4" id="KW-1185">Reference proteome</keyword>
<name>A0AA39WA74_9PEZI</name>
<dbReference type="InterPro" id="IPR036365">
    <property type="entry name" value="PGBD-like_sf"/>
</dbReference>
<sequence length="137" mass="14961">MHLSTLILAPLLILAAAAQPDCTRADHYKPGSTAIYMPFRGNSIECELGIDNNNNGVKALQEQINLCYGRYLDAKLSVDGDFGPKTRTAVRVVQGRVGAQVDGRYGPETRGLMNWGVYFNGNPSDVVCKTLAKWRSS</sequence>
<feature type="chain" id="PRO_5041418724" description="Peptidoglycan binding-like domain-containing protein" evidence="1">
    <location>
        <begin position="19"/>
        <end position="137"/>
    </location>
</feature>
<dbReference type="Pfam" id="PF01471">
    <property type="entry name" value="PG_binding_1"/>
    <property type="match status" value="1"/>
</dbReference>
<dbReference type="InterPro" id="IPR002477">
    <property type="entry name" value="Peptidoglycan-bd-like"/>
</dbReference>